<protein>
    <submittedName>
        <fullName evidence="1">Uncharacterized protein</fullName>
    </submittedName>
</protein>
<proteinExistence type="predicted"/>
<keyword evidence="2" id="KW-1185">Reference proteome</keyword>
<organism evidence="1 2">
    <name type="scientific">Macrophomina phaseolina</name>
    <dbReference type="NCBI Taxonomy" id="35725"/>
    <lineage>
        <taxon>Eukaryota</taxon>
        <taxon>Fungi</taxon>
        <taxon>Dikarya</taxon>
        <taxon>Ascomycota</taxon>
        <taxon>Pezizomycotina</taxon>
        <taxon>Dothideomycetes</taxon>
        <taxon>Dothideomycetes incertae sedis</taxon>
        <taxon>Botryosphaeriales</taxon>
        <taxon>Botryosphaeriaceae</taxon>
        <taxon>Macrophomina</taxon>
    </lineage>
</organism>
<comment type="caution">
    <text evidence="1">The sequence shown here is derived from an EMBL/GenBank/DDBJ whole genome shotgun (WGS) entry which is preliminary data.</text>
</comment>
<gene>
    <name evidence="1" type="ORF">B0J12DRAFT_652275</name>
</gene>
<sequence>MFVGSEAVYITKDLSIRGCDSGAYESRLALLVLALLLDVVQASRALALNKSGRMVCGGCGSFGPLAAGAAGCAALCASSPTCFADRGWIVGFGRQESVCMGCSLHPPAALQ</sequence>
<feature type="non-terminal residue" evidence="1">
    <location>
        <position position="1"/>
    </location>
</feature>
<name>A0ABQ8GNP7_9PEZI</name>
<dbReference type="EMBL" id="JAGTJR010000006">
    <property type="protein sequence ID" value="KAH7059009.1"/>
    <property type="molecule type" value="Genomic_DNA"/>
</dbReference>
<evidence type="ECO:0000313" key="1">
    <source>
        <dbReference type="EMBL" id="KAH7059009.1"/>
    </source>
</evidence>
<accession>A0ABQ8GNP7</accession>
<dbReference type="Proteomes" id="UP000774617">
    <property type="component" value="Unassembled WGS sequence"/>
</dbReference>
<evidence type="ECO:0000313" key="2">
    <source>
        <dbReference type="Proteomes" id="UP000774617"/>
    </source>
</evidence>
<reference evidence="1 2" key="1">
    <citation type="journal article" date="2021" name="Nat. Commun.">
        <title>Genetic determinants of endophytism in the Arabidopsis root mycobiome.</title>
        <authorList>
            <person name="Mesny F."/>
            <person name="Miyauchi S."/>
            <person name="Thiergart T."/>
            <person name="Pickel B."/>
            <person name="Atanasova L."/>
            <person name="Karlsson M."/>
            <person name="Huettel B."/>
            <person name="Barry K.W."/>
            <person name="Haridas S."/>
            <person name="Chen C."/>
            <person name="Bauer D."/>
            <person name="Andreopoulos W."/>
            <person name="Pangilinan J."/>
            <person name="LaButti K."/>
            <person name="Riley R."/>
            <person name="Lipzen A."/>
            <person name="Clum A."/>
            <person name="Drula E."/>
            <person name="Henrissat B."/>
            <person name="Kohler A."/>
            <person name="Grigoriev I.V."/>
            <person name="Martin F.M."/>
            <person name="Hacquard S."/>
        </authorList>
    </citation>
    <scope>NUCLEOTIDE SEQUENCE [LARGE SCALE GENOMIC DNA]</scope>
    <source>
        <strain evidence="1 2">MPI-SDFR-AT-0080</strain>
    </source>
</reference>